<sequence length="389" mass="45652">MERKKDIDHKISRVSNKLGLLFVKELLSKKYKINYYQKIKAKSGAFHTWKAVYQEQKKKELKKSKSSKSNKLQMYINKHKIMIKSIKNQNAINMQLESEKKQLARQIRICKTQVGLKKLSKAFKKCKMSTVQECFTVLRDNYHQNLFVRNPELNRDSIISDIPPCSELGDSREDQYPIKKMLSKFHEAPSDTDESQEEVSQRDSITSHDRRMIAEFEKNLKSGNIFDNKFDFHQKTPLAIDIPEPEKEDDEAEVIRKSKEDPNKSKKTTEKEMGKETHLKSEDHDNNYYPQVENIRSKLSPFEKFKRNLIINTDSINNGSMKQLQKTEDNSETNKMLKRRQNPPATLTTNATSSKNREPGQQTEDQFDNGIYSQKYREEKSLEEIQDQE</sequence>
<name>A0AAD1UJR7_EUPCR</name>
<dbReference type="Proteomes" id="UP001295684">
    <property type="component" value="Unassembled WGS sequence"/>
</dbReference>
<feature type="region of interest" description="Disordered" evidence="2">
    <location>
        <begin position="241"/>
        <end position="289"/>
    </location>
</feature>
<gene>
    <name evidence="3" type="ORF">ECRASSUSDP1_LOCUS7832</name>
</gene>
<evidence type="ECO:0000256" key="2">
    <source>
        <dbReference type="SAM" id="MobiDB-lite"/>
    </source>
</evidence>
<feature type="coiled-coil region" evidence="1">
    <location>
        <begin position="86"/>
        <end position="113"/>
    </location>
</feature>
<accession>A0AAD1UJR7</accession>
<feature type="compositionally biased region" description="Polar residues" evidence="2">
    <location>
        <begin position="343"/>
        <end position="364"/>
    </location>
</feature>
<evidence type="ECO:0000313" key="4">
    <source>
        <dbReference type="Proteomes" id="UP001295684"/>
    </source>
</evidence>
<reference evidence="3" key="1">
    <citation type="submission" date="2023-07" db="EMBL/GenBank/DDBJ databases">
        <authorList>
            <consortium name="AG Swart"/>
            <person name="Singh M."/>
            <person name="Singh A."/>
            <person name="Seah K."/>
            <person name="Emmerich C."/>
        </authorList>
    </citation>
    <scope>NUCLEOTIDE SEQUENCE</scope>
    <source>
        <strain evidence="3">DP1</strain>
    </source>
</reference>
<dbReference type="EMBL" id="CAMPGE010007644">
    <property type="protein sequence ID" value="CAI2366559.1"/>
    <property type="molecule type" value="Genomic_DNA"/>
</dbReference>
<protein>
    <submittedName>
        <fullName evidence="3">Uncharacterized protein</fullName>
    </submittedName>
</protein>
<organism evidence="3 4">
    <name type="scientific">Euplotes crassus</name>
    <dbReference type="NCBI Taxonomy" id="5936"/>
    <lineage>
        <taxon>Eukaryota</taxon>
        <taxon>Sar</taxon>
        <taxon>Alveolata</taxon>
        <taxon>Ciliophora</taxon>
        <taxon>Intramacronucleata</taxon>
        <taxon>Spirotrichea</taxon>
        <taxon>Hypotrichia</taxon>
        <taxon>Euplotida</taxon>
        <taxon>Euplotidae</taxon>
        <taxon>Moneuplotes</taxon>
    </lineage>
</organism>
<evidence type="ECO:0000313" key="3">
    <source>
        <dbReference type="EMBL" id="CAI2366559.1"/>
    </source>
</evidence>
<feature type="region of interest" description="Disordered" evidence="2">
    <location>
        <begin position="320"/>
        <end position="389"/>
    </location>
</feature>
<evidence type="ECO:0000256" key="1">
    <source>
        <dbReference type="SAM" id="Coils"/>
    </source>
</evidence>
<dbReference type="AlphaFoldDB" id="A0AAD1UJR7"/>
<keyword evidence="1" id="KW-0175">Coiled coil</keyword>
<proteinExistence type="predicted"/>
<feature type="compositionally biased region" description="Basic and acidic residues" evidence="2">
    <location>
        <begin position="253"/>
        <end position="286"/>
    </location>
</feature>
<keyword evidence="4" id="KW-1185">Reference proteome</keyword>
<comment type="caution">
    <text evidence="3">The sequence shown here is derived from an EMBL/GenBank/DDBJ whole genome shotgun (WGS) entry which is preliminary data.</text>
</comment>
<feature type="region of interest" description="Disordered" evidence="2">
    <location>
        <begin position="186"/>
        <end position="208"/>
    </location>
</feature>
<feature type="compositionally biased region" description="Basic and acidic residues" evidence="2">
    <location>
        <begin position="199"/>
        <end position="208"/>
    </location>
</feature>